<name>A0A151ZE48_TIELA</name>
<sequence length="202" mass="23794">MNGLNNTIVDGSTSFNSSSEDNFSQDTNLKIQEFKEMLMNPEKQNLMIIESYYRDRLLAYQEKLKQEYENMYNRNLEVMKHKYDRESILKLKNLELSTKKSILNLLVQFKMLKQHQQQLQRDQKEEEEEEQILNNIENDLTKTETTTMATSATTTSNITNENILNQLFDLSNEISKFSNEINQSNNSQLYSDFQSIIVNYGK</sequence>
<evidence type="ECO:0000256" key="1">
    <source>
        <dbReference type="SAM" id="Coils"/>
    </source>
</evidence>
<evidence type="ECO:0000313" key="3">
    <source>
        <dbReference type="EMBL" id="KYQ92221.1"/>
    </source>
</evidence>
<reference evidence="3 4" key="1">
    <citation type="submission" date="2015-12" db="EMBL/GenBank/DDBJ databases">
        <title>Dictyostelia acquired genes for synthesis and detection of signals that induce cell-type specialization by lateral gene transfer from prokaryotes.</title>
        <authorList>
            <person name="Gloeckner G."/>
            <person name="Schaap P."/>
        </authorList>
    </citation>
    <scope>NUCLEOTIDE SEQUENCE [LARGE SCALE GENOMIC DNA]</scope>
    <source>
        <strain evidence="3 4">TK</strain>
    </source>
</reference>
<feature type="coiled-coil region" evidence="1">
    <location>
        <begin position="109"/>
        <end position="180"/>
    </location>
</feature>
<dbReference type="AlphaFoldDB" id="A0A151ZE48"/>
<keyword evidence="1" id="KW-0175">Coiled coil</keyword>
<gene>
    <name evidence="3" type="ORF">DLAC_07067</name>
</gene>
<dbReference type="Proteomes" id="UP000076078">
    <property type="component" value="Unassembled WGS sequence"/>
</dbReference>
<accession>A0A151ZE48</accession>
<protein>
    <submittedName>
        <fullName evidence="3">Uncharacterized protein</fullName>
    </submittedName>
</protein>
<dbReference type="InParanoid" id="A0A151ZE48"/>
<dbReference type="EMBL" id="LODT01000031">
    <property type="protein sequence ID" value="KYQ92221.1"/>
    <property type="molecule type" value="Genomic_DNA"/>
</dbReference>
<keyword evidence="4" id="KW-1185">Reference proteome</keyword>
<comment type="caution">
    <text evidence="3">The sequence shown here is derived from an EMBL/GenBank/DDBJ whole genome shotgun (WGS) entry which is preliminary data.</text>
</comment>
<feature type="region of interest" description="Disordered" evidence="2">
    <location>
        <begin position="1"/>
        <end position="24"/>
    </location>
</feature>
<dbReference type="OrthoDB" id="21343at2759"/>
<organism evidence="3 4">
    <name type="scientific">Tieghemostelium lacteum</name>
    <name type="common">Slime mold</name>
    <name type="synonym">Dictyostelium lacteum</name>
    <dbReference type="NCBI Taxonomy" id="361077"/>
    <lineage>
        <taxon>Eukaryota</taxon>
        <taxon>Amoebozoa</taxon>
        <taxon>Evosea</taxon>
        <taxon>Eumycetozoa</taxon>
        <taxon>Dictyostelia</taxon>
        <taxon>Dictyosteliales</taxon>
        <taxon>Raperosteliaceae</taxon>
        <taxon>Tieghemostelium</taxon>
    </lineage>
</organism>
<evidence type="ECO:0000313" key="4">
    <source>
        <dbReference type="Proteomes" id="UP000076078"/>
    </source>
</evidence>
<proteinExistence type="predicted"/>
<evidence type="ECO:0000256" key="2">
    <source>
        <dbReference type="SAM" id="MobiDB-lite"/>
    </source>
</evidence>